<accession>G5JEU9</accession>
<organism evidence="1 2">
    <name type="scientific">Crocosphaera watsonii WH 0003</name>
    <dbReference type="NCBI Taxonomy" id="423471"/>
    <lineage>
        <taxon>Bacteria</taxon>
        <taxon>Bacillati</taxon>
        <taxon>Cyanobacteriota</taxon>
        <taxon>Cyanophyceae</taxon>
        <taxon>Oscillatoriophycideae</taxon>
        <taxon>Chroococcales</taxon>
        <taxon>Aphanothecaceae</taxon>
        <taxon>Crocosphaera</taxon>
    </lineage>
</organism>
<name>G5JEU9_CROWT</name>
<dbReference type="RefSeq" id="WP_007313663.1">
    <property type="nucleotide sequence ID" value="NZ_CAWLMR010000034.1"/>
</dbReference>
<gene>
    <name evidence="1" type="ORF">CWATWH0003_B286</name>
</gene>
<proteinExistence type="predicted"/>
<dbReference type="Proteomes" id="UP000003477">
    <property type="component" value="Unassembled WGS sequence"/>
</dbReference>
<evidence type="ECO:0000313" key="1">
    <source>
        <dbReference type="EMBL" id="EHJ09290.1"/>
    </source>
</evidence>
<dbReference type="PATRIC" id="fig|423471.3.peg.5552"/>
<evidence type="ECO:0000313" key="2">
    <source>
        <dbReference type="Proteomes" id="UP000003477"/>
    </source>
</evidence>
<sequence>MLFNIVLFIAFFCFYCCLMPKQSTKEQDSYDTFIPSLKEAFSSEFDPIPETVEETINPAPISSISPSQTQRYHQNEAIEPITNPVSIVPLTAHQSSHLPASPESLTYQELKDFIKLHNLQTMVMNIYGKPYNRCKKKELVQALKA</sequence>
<dbReference type="EMBL" id="AESD01001093">
    <property type="protein sequence ID" value="EHJ09290.1"/>
    <property type="molecule type" value="Genomic_DNA"/>
</dbReference>
<protein>
    <submittedName>
        <fullName evidence="1">Uncharacterized protein</fullName>
    </submittedName>
</protein>
<dbReference type="AlphaFoldDB" id="G5JEU9"/>
<reference evidence="1 2" key="1">
    <citation type="journal article" date="2011" name="Front. Microbiol.">
        <title>Two Strains of Crocosphaera watsonii with Highly Conserved Genomes are Distinguished by Strain-Specific Features.</title>
        <authorList>
            <person name="Bench S.R."/>
            <person name="Ilikchyan I.N."/>
            <person name="Tripp H.J."/>
            <person name="Zehr J.P."/>
        </authorList>
    </citation>
    <scope>NUCLEOTIDE SEQUENCE [LARGE SCALE GENOMIC DNA]</scope>
    <source>
        <strain evidence="1 2">WH 0003</strain>
    </source>
</reference>
<comment type="caution">
    <text evidence="1">The sequence shown here is derived from an EMBL/GenBank/DDBJ whole genome shotgun (WGS) entry which is preliminary data.</text>
</comment>